<sequence>MSISLPSTTAPSLSGSPNTGATTRQDEQGQNKPGSFGEALSRSMAPARETPEKTDTKVVKPSNTRRLSEEKKTGADDLVNAMTLALPPLDARTAKLATPAGGTSTLADNTKPGSAALPLADLPANTATPADTPAQAPEVDANAALELTPPPALALAGQKDMGQAALKTELPPVNDGPAIQLEPGKIGNQPSTGDKDTSDQSAGRNDTKDPSASVPTEAGTGLTPGTSRNAAKTPPASTTALTPEAMVNSPVASQAAPEAVASTNGTAPMSPMSPMITGMQGSGPVSAPIAATPVASAMLRPEVGSSEWGKALGQQVIQMGTSGHQVAELQLNPPGLGPLKITLSMNEHQVQAMFASAHASVRAAVEAALPQLRSTLADSGISLGNTSVSSGSQQQAAFAGKQDEQPGSRTYQDERAAAPTPASPIAGLPARSSRTGLDTYA</sequence>
<feature type="compositionally biased region" description="Polar residues" evidence="4">
    <location>
        <begin position="1"/>
        <end position="23"/>
    </location>
</feature>
<feature type="compositionally biased region" description="Polar residues" evidence="4">
    <location>
        <begin position="432"/>
        <end position="441"/>
    </location>
</feature>
<feature type="compositionally biased region" description="Polar residues" evidence="4">
    <location>
        <begin position="101"/>
        <end position="112"/>
    </location>
</feature>
<dbReference type="InterPro" id="IPR038610">
    <property type="entry name" value="FliK-like_C_sf"/>
</dbReference>
<feature type="compositionally biased region" description="Basic and acidic residues" evidence="4">
    <location>
        <begin position="401"/>
        <end position="416"/>
    </location>
</feature>
<evidence type="ECO:0000256" key="3">
    <source>
        <dbReference type="ARBA" id="ARBA00022795"/>
    </source>
</evidence>
<proteinExistence type="inferred from homology"/>
<feature type="region of interest" description="Disordered" evidence="4">
    <location>
        <begin position="250"/>
        <end position="269"/>
    </location>
</feature>
<dbReference type="InterPro" id="IPR001635">
    <property type="entry name" value="Flag_hook_Flik"/>
</dbReference>
<dbReference type="Proteomes" id="UP001596270">
    <property type="component" value="Unassembled WGS sequence"/>
</dbReference>
<organism evidence="6 7">
    <name type="scientific">Polaromonas aquatica</name>
    <dbReference type="NCBI Taxonomy" id="332657"/>
    <lineage>
        <taxon>Bacteria</taxon>
        <taxon>Pseudomonadati</taxon>
        <taxon>Pseudomonadota</taxon>
        <taxon>Betaproteobacteria</taxon>
        <taxon>Burkholderiales</taxon>
        <taxon>Comamonadaceae</taxon>
        <taxon>Polaromonas</taxon>
    </lineage>
</organism>
<dbReference type="PRINTS" id="PR01007">
    <property type="entry name" value="FLGHOOKFLIK"/>
</dbReference>
<dbReference type="RefSeq" id="WP_371437527.1">
    <property type="nucleotide sequence ID" value="NZ_JBHSRS010000076.1"/>
</dbReference>
<keyword evidence="6" id="KW-0969">Cilium</keyword>
<name>A0ABW1TYA9_9BURK</name>
<feature type="domain" description="Flagellar hook-length control protein-like C-terminal" evidence="5">
    <location>
        <begin position="314"/>
        <end position="396"/>
    </location>
</feature>
<evidence type="ECO:0000256" key="2">
    <source>
        <dbReference type="ARBA" id="ARBA00009149"/>
    </source>
</evidence>
<keyword evidence="6" id="KW-0966">Cell projection</keyword>
<feature type="compositionally biased region" description="Polar residues" evidence="4">
    <location>
        <begin position="223"/>
        <end position="241"/>
    </location>
</feature>
<evidence type="ECO:0000259" key="5">
    <source>
        <dbReference type="Pfam" id="PF02120"/>
    </source>
</evidence>
<evidence type="ECO:0000256" key="4">
    <source>
        <dbReference type="SAM" id="MobiDB-lite"/>
    </source>
</evidence>
<comment type="function">
    <text evidence="1">Controls the length of the flagellar hook.</text>
</comment>
<gene>
    <name evidence="6" type="ORF">ACFQND_14020</name>
</gene>
<dbReference type="Pfam" id="PF02120">
    <property type="entry name" value="Flg_hook"/>
    <property type="match status" value="1"/>
</dbReference>
<dbReference type="CDD" id="cd17470">
    <property type="entry name" value="T3SS_Flik_C"/>
    <property type="match status" value="1"/>
</dbReference>
<keyword evidence="6" id="KW-0282">Flagellum</keyword>
<dbReference type="Gene3D" id="3.30.750.140">
    <property type="match status" value="1"/>
</dbReference>
<dbReference type="PANTHER" id="PTHR37533:SF2">
    <property type="entry name" value="FLAGELLAR HOOK-LENGTH CONTROL PROTEIN"/>
    <property type="match status" value="1"/>
</dbReference>
<feature type="compositionally biased region" description="Basic and acidic residues" evidence="4">
    <location>
        <begin position="66"/>
        <end position="75"/>
    </location>
</feature>
<feature type="region of interest" description="Disordered" evidence="4">
    <location>
        <begin position="386"/>
        <end position="441"/>
    </location>
</feature>
<keyword evidence="7" id="KW-1185">Reference proteome</keyword>
<comment type="caution">
    <text evidence="6">The sequence shown here is derived from an EMBL/GenBank/DDBJ whole genome shotgun (WGS) entry which is preliminary data.</text>
</comment>
<evidence type="ECO:0000256" key="1">
    <source>
        <dbReference type="ARBA" id="ARBA00003944"/>
    </source>
</evidence>
<feature type="compositionally biased region" description="Low complexity" evidence="4">
    <location>
        <begin position="115"/>
        <end position="147"/>
    </location>
</feature>
<feature type="region of interest" description="Disordered" evidence="4">
    <location>
        <begin position="97"/>
        <end position="245"/>
    </location>
</feature>
<evidence type="ECO:0000313" key="7">
    <source>
        <dbReference type="Proteomes" id="UP001596270"/>
    </source>
</evidence>
<reference evidence="7" key="1">
    <citation type="journal article" date="2019" name="Int. J. Syst. Evol. Microbiol.">
        <title>The Global Catalogue of Microorganisms (GCM) 10K type strain sequencing project: providing services to taxonomists for standard genome sequencing and annotation.</title>
        <authorList>
            <consortium name="The Broad Institute Genomics Platform"/>
            <consortium name="The Broad Institute Genome Sequencing Center for Infectious Disease"/>
            <person name="Wu L."/>
            <person name="Ma J."/>
        </authorList>
    </citation>
    <scope>NUCLEOTIDE SEQUENCE [LARGE SCALE GENOMIC DNA]</scope>
    <source>
        <strain evidence="7">CCUG 39402</strain>
    </source>
</reference>
<comment type="similarity">
    <text evidence="2">Belongs to the FliK family.</text>
</comment>
<feature type="region of interest" description="Disordered" evidence="4">
    <location>
        <begin position="1"/>
        <end position="79"/>
    </location>
</feature>
<protein>
    <submittedName>
        <fullName evidence="6">Flagellar hook-length control protein FliK</fullName>
    </submittedName>
</protein>
<feature type="compositionally biased region" description="Basic and acidic residues" evidence="4">
    <location>
        <begin position="49"/>
        <end position="58"/>
    </location>
</feature>
<dbReference type="EMBL" id="JBHSRS010000076">
    <property type="protein sequence ID" value="MFC6282340.1"/>
    <property type="molecule type" value="Genomic_DNA"/>
</dbReference>
<keyword evidence="3" id="KW-1005">Bacterial flagellum biogenesis</keyword>
<dbReference type="PANTHER" id="PTHR37533">
    <property type="entry name" value="FLAGELLAR HOOK-LENGTH CONTROL PROTEIN"/>
    <property type="match status" value="1"/>
</dbReference>
<dbReference type="InterPro" id="IPR052563">
    <property type="entry name" value="FliK"/>
</dbReference>
<feature type="compositionally biased region" description="Polar residues" evidence="4">
    <location>
        <begin position="386"/>
        <end position="396"/>
    </location>
</feature>
<dbReference type="InterPro" id="IPR021136">
    <property type="entry name" value="Flagellar_hook_control-like_C"/>
</dbReference>
<accession>A0ABW1TYA9</accession>
<evidence type="ECO:0000313" key="6">
    <source>
        <dbReference type="EMBL" id="MFC6282340.1"/>
    </source>
</evidence>